<proteinExistence type="predicted"/>
<evidence type="ECO:0000259" key="1">
    <source>
        <dbReference type="Pfam" id="PF01261"/>
    </source>
</evidence>
<evidence type="ECO:0000313" key="2">
    <source>
        <dbReference type="EMBL" id="RGL10507.1"/>
    </source>
</evidence>
<feature type="domain" description="Xylose isomerase-like TIM barrel" evidence="1">
    <location>
        <begin position="21"/>
        <end position="267"/>
    </location>
</feature>
<dbReference type="PANTHER" id="PTHR12110">
    <property type="entry name" value="HYDROXYPYRUVATE ISOMERASE"/>
    <property type="match status" value="1"/>
</dbReference>
<dbReference type="Gene3D" id="3.20.20.150">
    <property type="entry name" value="Divalent-metal-dependent TIM barrel enzymes"/>
    <property type="match status" value="1"/>
</dbReference>
<dbReference type="InterPro" id="IPR013022">
    <property type="entry name" value="Xyl_isomerase-like_TIM-brl"/>
</dbReference>
<dbReference type="InterPro" id="IPR036237">
    <property type="entry name" value="Xyl_isomerase-like_sf"/>
</dbReference>
<dbReference type="GO" id="GO:0016853">
    <property type="term" value="F:isomerase activity"/>
    <property type="evidence" value="ECO:0007669"/>
    <property type="project" value="UniProtKB-KW"/>
</dbReference>
<dbReference type="InterPro" id="IPR050312">
    <property type="entry name" value="IolE/XylAMocC-like"/>
</dbReference>
<dbReference type="Pfam" id="PF01261">
    <property type="entry name" value="AP_endonuc_2"/>
    <property type="match status" value="1"/>
</dbReference>
<dbReference type="AlphaFoldDB" id="A0A3E4QTW1"/>
<sequence length="279" mass="30761">MHLELAAMNNHHRFHTLESFFASAHESGYKAVELWTGPMHFYMDYAQNDPVERLKRLEDAYGVKVIGICPEQTNPKPHNMATADLALAERVRAYFGRAVDVACEIGANQVVVTSGWAFLDESADEAWERSVAMLRRVARYAGEQGMTLAIEALQERESVLVNTVADLKRLIDAVDEGALKVCLDTGAMARANDTIKGYFDVFGSRVAHCHFVDVDETATHLAWGDGSRNMAQDLADLATCGYEGVLSVESASARYLADPAAADRQSIDQFNKSIQEAQL</sequence>
<gene>
    <name evidence="2" type="ORF">DXC81_05610</name>
</gene>
<protein>
    <submittedName>
        <fullName evidence="2">Sugar phosphate isomerase/epimerase</fullName>
    </submittedName>
</protein>
<reference evidence="2 3" key="1">
    <citation type="submission" date="2018-08" db="EMBL/GenBank/DDBJ databases">
        <title>A genome reference for cultivated species of the human gut microbiota.</title>
        <authorList>
            <person name="Zou Y."/>
            <person name="Xue W."/>
            <person name="Luo G."/>
        </authorList>
    </citation>
    <scope>NUCLEOTIDE SEQUENCE [LARGE SCALE GENOMIC DNA]</scope>
    <source>
        <strain evidence="2 3">TF08-14</strain>
    </source>
</reference>
<dbReference type="RefSeq" id="WP_117679563.1">
    <property type="nucleotide sequence ID" value="NZ_QSRJ01000005.1"/>
</dbReference>
<accession>A0A3E4QTW1</accession>
<organism evidence="2 3">
    <name type="scientific">Collinsella tanakaei</name>
    <dbReference type="NCBI Taxonomy" id="626935"/>
    <lineage>
        <taxon>Bacteria</taxon>
        <taxon>Bacillati</taxon>
        <taxon>Actinomycetota</taxon>
        <taxon>Coriobacteriia</taxon>
        <taxon>Coriobacteriales</taxon>
        <taxon>Coriobacteriaceae</taxon>
        <taxon>Collinsella</taxon>
    </lineage>
</organism>
<name>A0A3E4QTW1_9ACTN</name>
<keyword evidence="2" id="KW-0413">Isomerase</keyword>
<comment type="caution">
    <text evidence="2">The sequence shown here is derived from an EMBL/GenBank/DDBJ whole genome shotgun (WGS) entry which is preliminary data.</text>
</comment>
<evidence type="ECO:0000313" key="3">
    <source>
        <dbReference type="Proteomes" id="UP000260943"/>
    </source>
</evidence>
<dbReference type="EMBL" id="QSRJ01000005">
    <property type="protein sequence ID" value="RGL10507.1"/>
    <property type="molecule type" value="Genomic_DNA"/>
</dbReference>
<dbReference type="SUPFAM" id="SSF51658">
    <property type="entry name" value="Xylose isomerase-like"/>
    <property type="match status" value="1"/>
</dbReference>
<dbReference type="Proteomes" id="UP000260943">
    <property type="component" value="Unassembled WGS sequence"/>
</dbReference>